<dbReference type="PANTHER" id="PTHR33361:SF2">
    <property type="entry name" value="DUF885 DOMAIN-CONTAINING PROTEIN"/>
    <property type="match status" value="1"/>
</dbReference>
<dbReference type="EMBL" id="AORI01000005">
    <property type="protein sequence ID" value="ENY69152.1"/>
    <property type="molecule type" value="Genomic_DNA"/>
</dbReference>
<dbReference type="Pfam" id="PF05960">
    <property type="entry name" value="DUF885"/>
    <property type="match status" value="2"/>
</dbReference>
<accession>N9V186</accession>
<feature type="coiled-coil region" evidence="1">
    <location>
        <begin position="32"/>
        <end position="103"/>
    </location>
</feature>
<protein>
    <submittedName>
        <fullName evidence="3">p120' protein</fullName>
    </submittedName>
</protein>
<dbReference type="STRING" id="1188233.MAU_1940"/>
<name>N9V186_9BACT</name>
<organism evidence="3 4">
    <name type="scientific">Metamycoplasma auris 15026</name>
    <dbReference type="NCBI Taxonomy" id="1188233"/>
    <lineage>
        <taxon>Bacteria</taxon>
        <taxon>Bacillati</taxon>
        <taxon>Mycoplasmatota</taxon>
        <taxon>Mycoplasmoidales</taxon>
        <taxon>Metamycoplasmataceae</taxon>
        <taxon>Metamycoplasma</taxon>
    </lineage>
</organism>
<evidence type="ECO:0000313" key="4">
    <source>
        <dbReference type="Proteomes" id="UP000013131"/>
    </source>
</evidence>
<dbReference type="PATRIC" id="fig|1188233.3.peg.196"/>
<keyword evidence="2" id="KW-0812">Transmembrane</keyword>
<gene>
    <name evidence="3" type="ORF">MAU_1940</name>
</gene>
<keyword evidence="2" id="KW-0472">Membrane</keyword>
<feature type="transmembrane region" description="Helical" evidence="2">
    <location>
        <begin position="9"/>
        <end position="32"/>
    </location>
</feature>
<dbReference type="OrthoDB" id="9769898at2"/>
<keyword evidence="4" id="KW-1185">Reference proteome</keyword>
<evidence type="ECO:0000256" key="2">
    <source>
        <dbReference type="SAM" id="Phobius"/>
    </source>
</evidence>
<proteinExistence type="predicted"/>
<reference evidence="3 4" key="1">
    <citation type="journal article" date="2013" name="Genome Announc.">
        <title>Draft Genome Sequences of Mycoplasma auris and Mycoplasma yeatsii, Two Species of the Ear Canal of Caprinae.</title>
        <authorList>
            <person name="Dordet-Frisoni E."/>
            <person name="Baranowski E."/>
            <person name="Barre A."/>
            <person name="Blanchard A."/>
            <person name="Breton M."/>
            <person name="Couture C."/>
            <person name="Dupuy V."/>
            <person name="Gaurivaud P."/>
            <person name="Jacob D."/>
            <person name="Lemaitre C."/>
            <person name="Manso-Silvan L."/>
            <person name="Nikolski M."/>
            <person name="Nouvel L.X."/>
            <person name="Poumarat F."/>
            <person name="Sirand-Pugnet P."/>
            <person name="Thebault P."/>
            <person name="Theil S."/>
            <person name="Thiaucourt F."/>
            <person name="Citti C."/>
            <person name="Tardy F."/>
        </authorList>
    </citation>
    <scope>NUCLEOTIDE SEQUENCE [LARGE SCALE GENOMIC DNA]</scope>
    <source>
        <strain evidence="3 4">15026</strain>
    </source>
</reference>
<evidence type="ECO:0000313" key="3">
    <source>
        <dbReference type="EMBL" id="ENY69152.1"/>
    </source>
</evidence>
<dbReference type="Proteomes" id="UP000013131">
    <property type="component" value="Unassembled WGS sequence"/>
</dbReference>
<keyword evidence="2" id="KW-1133">Transmembrane helix</keyword>
<dbReference type="eggNOG" id="COG4805">
    <property type="taxonomic scope" value="Bacteria"/>
</dbReference>
<dbReference type="AlphaFoldDB" id="N9V186"/>
<keyword evidence="1" id="KW-0175">Coiled coil</keyword>
<dbReference type="InterPro" id="IPR010281">
    <property type="entry name" value="DUF885"/>
</dbReference>
<sequence>MSPKAKKGLIITGIISGVIAAPIALTLIPYGIQKSLANKNSLEAKQAFYEKQVSLVSKEIENKENKKAEINKQIATKKNEGELKDLKEELDKLITQIKEDTALYIVNNYELFKIQKSILENQIDLNFPTKEESKKAIDFYTKWIENLSKIKKDNLNQVSIAWVSGLKYSWEIIKELYESEIRLIGGQLSFAPEGAYPINSFANSFVDITNEKATKIKRNLEEGIKENVILSKVVIKNNIRSILKNFYTKELLEFISSNKKEESLTNIIRQNKNLDEETKKFHEFYVNKYYESTDHGLGENIRELKVYKTNVTNEVEDTIELIDNNDKKVLIYGLGITKKDLEANDVGINAIKGSASSTNGKKLYDIILKMSTTTNNSSQQIFEAGYKTTTTATKNMEATAKAIAKLITGNENSKWEPTIKYNPDGVAGKSVQDLTVKIRDDKGNINLTEFNKWMNQEQFFFGREGSNFYTKEKEESLLKEKSLEESISNFNKLGYAHLIDAKNANEKYGTITNKEFYLGALEAFKGYHQFRAATMDYGFSFFDKKVDKYGINVYDFKYRTESGVGEERPDDNIEKGTTGAFVFNPDPYFSLPKWSVTSFANHESVMGHHNQIQYARRYLKTINNLTIGNIFNYTSYIEGWALFMEWFGIEAGLYGTPDFESEDYYSLPKDFQYSHGITYFIGNKTKDKITNEDIKQIKELHGGVYWTLAANGQTNITDEKEHALKTAKLTNMLQYYGALNEAQLRNMRLAVDTAYHGEIKGESSLPKNASIKQVREFLTKNSALGVGDITSESKRYLNFPGQATSYNSGKEALLNLYDKVRKAKNLKRKDFLENKEAIKEFFNLLLETGALPLATIEEIINYHYNIK</sequence>
<comment type="caution">
    <text evidence="3">The sequence shown here is derived from an EMBL/GenBank/DDBJ whole genome shotgun (WGS) entry which is preliminary data.</text>
</comment>
<dbReference type="PANTHER" id="PTHR33361">
    <property type="entry name" value="GLR0591 PROTEIN"/>
    <property type="match status" value="1"/>
</dbReference>
<evidence type="ECO:0000256" key="1">
    <source>
        <dbReference type="SAM" id="Coils"/>
    </source>
</evidence>